<dbReference type="GO" id="GO:0046872">
    <property type="term" value="F:metal ion binding"/>
    <property type="evidence" value="ECO:0007669"/>
    <property type="project" value="InterPro"/>
</dbReference>
<protein>
    <submittedName>
        <fullName evidence="6">ATP-grasp domain-containing protein</fullName>
    </submittedName>
</protein>
<dbReference type="GO" id="GO:0005524">
    <property type="term" value="F:ATP binding"/>
    <property type="evidence" value="ECO:0007669"/>
    <property type="project" value="UniProtKB-UniRule"/>
</dbReference>
<dbReference type="Gene3D" id="3.40.50.20">
    <property type="match status" value="1"/>
</dbReference>
<evidence type="ECO:0000256" key="2">
    <source>
        <dbReference type="ARBA" id="ARBA00022741"/>
    </source>
</evidence>
<dbReference type="EMBL" id="CP040916">
    <property type="protein sequence ID" value="QDQ09888.1"/>
    <property type="molecule type" value="Genomic_DNA"/>
</dbReference>
<sequence length="386" mass="42771">MPTMIVIGYRDDLDRALRRRGLDPFYIVQQPTSSLSGLRFIRVSDIENAQEILRAVLCARLHDAVGVLTVHEMGVFGATCLRQQLRLPGNTDSRTVPYFRDKYLQKSGLPSDIARARCRYVSRDTEFGDLVDDLGDTFVVKPATGAGSLRTSVVRSPEEYARALEPFPGDSDVAVVAESFNAGPEVYVDGIWENGGLRWSSMTRYHDSPLSAAQGGVLAAHILDKKRHGTLFSQAETLTRRVLGHLGAPACVFHLEAFVQESGLTFGECAIRLPGALSPQINQLTFGVDLFDVEIDLALGEGVAHTLSDRTPDRFHGYLLLRRPRRGKLTQEDFERSFLFDEIEYSSAPDTPLGPYGKVGHAIVSDHDELKLRQTIEEIVHFNESG</sequence>
<dbReference type="PROSITE" id="PS50975">
    <property type="entry name" value="ATP_GRASP"/>
    <property type="match status" value="1"/>
</dbReference>
<evidence type="ECO:0000256" key="4">
    <source>
        <dbReference type="PROSITE-ProRule" id="PRU00409"/>
    </source>
</evidence>
<evidence type="ECO:0000313" key="7">
    <source>
        <dbReference type="Proteomes" id="UP000316806"/>
    </source>
</evidence>
<evidence type="ECO:0000259" key="5">
    <source>
        <dbReference type="PROSITE" id="PS50975"/>
    </source>
</evidence>
<dbReference type="SUPFAM" id="SSF56059">
    <property type="entry name" value="Glutathione synthetase ATP-binding domain-like"/>
    <property type="match status" value="1"/>
</dbReference>
<organism evidence="6 7">
    <name type="scientific">Streptomyces spectabilis</name>
    <dbReference type="NCBI Taxonomy" id="68270"/>
    <lineage>
        <taxon>Bacteria</taxon>
        <taxon>Bacillati</taxon>
        <taxon>Actinomycetota</taxon>
        <taxon>Actinomycetes</taxon>
        <taxon>Kitasatosporales</taxon>
        <taxon>Streptomycetaceae</taxon>
        <taxon>Streptomyces</taxon>
    </lineage>
</organism>
<feature type="domain" description="ATP-grasp" evidence="5">
    <location>
        <begin position="101"/>
        <end position="299"/>
    </location>
</feature>
<dbReference type="InterPro" id="IPR052032">
    <property type="entry name" value="ATP-dep_AA_Ligase"/>
</dbReference>
<keyword evidence="3 4" id="KW-0067">ATP-binding</keyword>
<dbReference type="GO" id="GO:0016874">
    <property type="term" value="F:ligase activity"/>
    <property type="evidence" value="ECO:0007669"/>
    <property type="project" value="UniProtKB-KW"/>
</dbReference>
<dbReference type="PANTHER" id="PTHR43585">
    <property type="entry name" value="FUMIPYRROLE BIOSYNTHESIS PROTEIN C"/>
    <property type="match status" value="1"/>
</dbReference>
<name>A0A516R2J9_STRST</name>
<dbReference type="AlphaFoldDB" id="A0A516R2J9"/>
<evidence type="ECO:0000256" key="3">
    <source>
        <dbReference type="ARBA" id="ARBA00022840"/>
    </source>
</evidence>
<dbReference type="Gene3D" id="3.30.470.20">
    <property type="entry name" value="ATP-grasp fold, B domain"/>
    <property type="match status" value="1"/>
</dbReference>
<dbReference type="InterPro" id="IPR011761">
    <property type="entry name" value="ATP-grasp"/>
</dbReference>
<gene>
    <name evidence="6" type="ORF">FH965_04360</name>
</gene>
<proteinExistence type="predicted"/>
<dbReference type="Gene3D" id="3.30.1490.20">
    <property type="entry name" value="ATP-grasp fold, A domain"/>
    <property type="match status" value="1"/>
</dbReference>
<dbReference type="InterPro" id="IPR013815">
    <property type="entry name" value="ATP_grasp_subdomain_1"/>
</dbReference>
<evidence type="ECO:0000313" key="6">
    <source>
        <dbReference type="EMBL" id="QDQ09888.1"/>
    </source>
</evidence>
<dbReference type="PANTHER" id="PTHR43585:SF2">
    <property type="entry name" value="ATP-GRASP ENZYME FSQD"/>
    <property type="match status" value="1"/>
</dbReference>
<dbReference type="Proteomes" id="UP000316806">
    <property type="component" value="Chromosome"/>
</dbReference>
<evidence type="ECO:0000256" key="1">
    <source>
        <dbReference type="ARBA" id="ARBA00022598"/>
    </source>
</evidence>
<keyword evidence="2 4" id="KW-0547">Nucleotide-binding</keyword>
<dbReference type="RefSeq" id="WP_144001464.1">
    <property type="nucleotide sequence ID" value="NZ_CP040916.1"/>
</dbReference>
<accession>A0A516R2J9</accession>
<reference evidence="6 7" key="1">
    <citation type="journal article" date="2019" name="J. Ind. Microbiol. Biotechnol.">
        <title>The complete genomic sequence of Streptomyces spectabilis NRRL-2792 and identification of secondary metabolite biosynthetic gene clusters.</title>
        <authorList>
            <person name="Sinha A."/>
            <person name="Phillips-Salemka S."/>
            <person name="Niraula T.A."/>
            <person name="Short K.A."/>
            <person name="Niraula N.P."/>
        </authorList>
    </citation>
    <scope>NUCLEOTIDE SEQUENCE [LARGE SCALE GENOMIC DNA]</scope>
    <source>
        <strain evidence="6 7">NRRL 2792</strain>
    </source>
</reference>
<keyword evidence="1" id="KW-0436">Ligase</keyword>